<sequence>MPILTTHLLQDVIDIAQQAGKHLRRFYQDSVAVHM</sequence>
<keyword evidence="2" id="KW-1185">Reference proteome</keyword>
<feature type="non-terminal residue" evidence="1">
    <location>
        <position position="35"/>
    </location>
</feature>
<accession>A0ABX9VX89</accession>
<dbReference type="EMBL" id="QMGS01000025">
    <property type="protein sequence ID" value="RMW91088.1"/>
    <property type="molecule type" value="Genomic_DNA"/>
</dbReference>
<evidence type="ECO:0000313" key="1">
    <source>
        <dbReference type="EMBL" id="RMW91088.1"/>
    </source>
</evidence>
<reference evidence="1 2" key="1">
    <citation type="journal article" date="2019" name="J. Oral Microbiol.">
        <title>Role of OmpA1 and OmpA2 in Aggregatibacter actinomycetemcomitans and Aggregatibacter aphrophilus serum resistance.</title>
        <authorList>
            <person name="Lindholm M."/>
            <person name="Min Aung K."/>
            <person name="Nyunt Wai S."/>
            <person name="Oscarsson J."/>
        </authorList>
    </citation>
    <scope>NUCLEOTIDE SEQUENCE [LARGE SCALE GENOMIC DNA]</scope>
    <source>
        <strain evidence="1 2">HK83</strain>
    </source>
</reference>
<dbReference type="Proteomes" id="UP000274211">
    <property type="component" value="Unassembled WGS sequence"/>
</dbReference>
<evidence type="ECO:0000313" key="2">
    <source>
        <dbReference type="Proteomes" id="UP000274211"/>
    </source>
</evidence>
<organism evidence="1 2">
    <name type="scientific">Aggregatibacter aphrophilus</name>
    <name type="common">Haemophilus aphrophilus</name>
    <dbReference type="NCBI Taxonomy" id="732"/>
    <lineage>
        <taxon>Bacteria</taxon>
        <taxon>Pseudomonadati</taxon>
        <taxon>Pseudomonadota</taxon>
        <taxon>Gammaproteobacteria</taxon>
        <taxon>Pasteurellales</taxon>
        <taxon>Pasteurellaceae</taxon>
        <taxon>Aggregatibacter</taxon>
    </lineage>
</organism>
<proteinExistence type="predicted"/>
<comment type="caution">
    <text evidence="1">The sequence shown here is derived from an EMBL/GenBank/DDBJ whole genome shotgun (WGS) entry which is preliminary data.</text>
</comment>
<protein>
    <submittedName>
        <fullName evidence="1">3'(2'),5'-bisphosphate nucleotidase CysQ</fullName>
    </submittedName>
</protein>
<gene>
    <name evidence="1" type="ORF">DOL88_01430</name>
</gene>
<name>A0ABX9VX89_AGGAP</name>